<gene>
    <name evidence="8" type="primary">macA</name>
    <name evidence="8" type="ORF">YBY_19240</name>
</gene>
<dbReference type="Pfam" id="PF25917">
    <property type="entry name" value="BSH_RND"/>
    <property type="match status" value="1"/>
</dbReference>
<protein>
    <submittedName>
        <fullName evidence="8">Macrolide-specific efflux protein MacA</fullName>
    </submittedName>
</protein>
<dbReference type="InterPro" id="IPR030190">
    <property type="entry name" value="MacA_alpha-hairpin_sf"/>
</dbReference>
<dbReference type="PANTHER" id="PTHR30469:SF33">
    <property type="entry name" value="SLR1207 PROTEIN"/>
    <property type="match status" value="1"/>
</dbReference>
<evidence type="ECO:0000256" key="2">
    <source>
        <dbReference type="ARBA" id="ARBA00009477"/>
    </source>
</evidence>
<dbReference type="GO" id="GO:0015562">
    <property type="term" value="F:efflux transmembrane transporter activity"/>
    <property type="evidence" value="ECO:0007669"/>
    <property type="project" value="TreeGrafter"/>
</dbReference>
<dbReference type="Gene3D" id="6.20.50.140">
    <property type="match status" value="1"/>
</dbReference>
<dbReference type="SUPFAM" id="SSF111369">
    <property type="entry name" value="HlyD-like secretion proteins"/>
    <property type="match status" value="1"/>
</dbReference>
<keyword evidence="5" id="KW-0472">Membrane</keyword>
<dbReference type="NCBIfam" id="TIGR01730">
    <property type="entry name" value="RND_mfp"/>
    <property type="match status" value="1"/>
</dbReference>
<evidence type="ECO:0000259" key="6">
    <source>
        <dbReference type="Pfam" id="PF25917"/>
    </source>
</evidence>
<dbReference type="Gene3D" id="2.40.30.170">
    <property type="match status" value="1"/>
</dbReference>
<feature type="transmembrane region" description="Helical" evidence="5">
    <location>
        <begin position="12"/>
        <end position="32"/>
    </location>
</feature>
<evidence type="ECO:0000256" key="1">
    <source>
        <dbReference type="ARBA" id="ARBA00004236"/>
    </source>
</evidence>
<organism evidence="8">
    <name type="scientific">Marinobacter nauticus</name>
    <name type="common">Marinobacter hydrocarbonoclasticus</name>
    <name type="synonym">Marinobacter aquaeolei</name>
    <dbReference type="NCBI Taxonomy" id="2743"/>
    <lineage>
        <taxon>Bacteria</taxon>
        <taxon>Pseudomonadati</taxon>
        <taxon>Pseudomonadota</taxon>
        <taxon>Gammaproteobacteria</taxon>
        <taxon>Pseudomonadales</taxon>
        <taxon>Marinobacteraceae</taxon>
        <taxon>Marinobacter</taxon>
    </lineage>
</organism>
<dbReference type="GO" id="GO:0019898">
    <property type="term" value="C:extrinsic component of membrane"/>
    <property type="evidence" value="ECO:0007669"/>
    <property type="project" value="InterPro"/>
</dbReference>
<name>A0A455WBK0_MARNT</name>
<evidence type="ECO:0000313" key="8">
    <source>
        <dbReference type="EMBL" id="BBJ04075.1"/>
    </source>
</evidence>
<dbReference type="InterPro" id="IPR058626">
    <property type="entry name" value="MdtA-like_b-barrel"/>
</dbReference>
<proteinExistence type="inferred from homology"/>
<reference evidence="8" key="1">
    <citation type="submission" date="2019-03" db="EMBL/GenBank/DDBJ databases">
        <title>Whole genome analysis of nitrate-reducing bacteria Marinobacter hydrocarbonoclasticus YB03.</title>
        <authorList>
            <person name="Azam A.H."/>
            <person name="Yuk S.R."/>
            <person name="Kamarisima K."/>
            <person name="Miyanaga K."/>
            <person name="Tanji Y."/>
        </authorList>
    </citation>
    <scope>NUCLEOTIDE SEQUENCE</scope>
    <source>
        <strain evidence="8">YB03</strain>
    </source>
</reference>
<dbReference type="InterPro" id="IPR006143">
    <property type="entry name" value="RND_pump_MFP"/>
</dbReference>
<feature type="domain" description="Multidrug resistance protein MdtA-like beta-barrel" evidence="7">
    <location>
        <begin position="228"/>
        <end position="302"/>
    </location>
</feature>
<evidence type="ECO:0000259" key="7">
    <source>
        <dbReference type="Pfam" id="PF25944"/>
    </source>
</evidence>
<comment type="subcellular location">
    <subcellularLocation>
        <location evidence="1">Cell membrane</location>
    </subcellularLocation>
</comment>
<evidence type="ECO:0000256" key="4">
    <source>
        <dbReference type="SAM" id="Coils"/>
    </source>
</evidence>
<keyword evidence="5" id="KW-0812">Transmembrane</keyword>
<dbReference type="GO" id="GO:1990961">
    <property type="term" value="P:xenobiotic detoxification by transmembrane export across the plasma membrane"/>
    <property type="evidence" value="ECO:0007669"/>
    <property type="project" value="InterPro"/>
</dbReference>
<dbReference type="AlphaFoldDB" id="A0A455WBK0"/>
<evidence type="ECO:0000256" key="5">
    <source>
        <dbReference type="SAM" id="Phobius"/>
    </source>
</evidence>
<feature type="domain" description="Multidrug resistance protein MdtA-like barrel-sandwich hybrid" evidence="6">
    <location>
        <begin position="66"/>
        <end position="220"/>
    </location>
</feature>
<evidence type="ECO:0000256" key="3">
    <source>
        <dbReference type="ARBA" id="ARBA00023054"/>
    </source>
</evidence>
<dbReference type="Gene3D" id="2.40.50.100">
    <property type="match status" value="1"/>
</dbReference>
<dbReference type="PANTHER" id="PTHR30469">
    <property type="entry name" value="MULTIDRUG RESISTANCE PROTEIN MDTA"/>
    <property type="match status" value="1"/>
</dbReference>
<dbReference type="GO" id="GO:0030313">
    <property type="term" value="C:cell envelope"/>
    <property type="evidence" value="ECO:0007669"/>
    <property type="project" value="UniProtKB-SubCell"/>
</dbReference>
<comment type="similarity">
    <text evidence="2">Belongs to the membrane fusion protein (MFP) (TC 8.A.1) family.</text>
</comment>
<feature type="coiled-coil region" evidence="4">
    <location>
        <begin position="104"/>
        <end position="186"/>
    </location>
</feature>
<dbReference type="GO" id="GO:1990195">
    <property type="term" value="C:macrolide transmembrane transporter complex"/>
    <property type="evidence" value="ECO:0007669"/>
    <property type="project" value="InterPro"/>
</dbReference>
<sequence length="383" mass="42284">MALAPRHRRRWPTWVGVFTGLVILAAGGWWYFQNGGNKQPPLNTIEVTRGDIQQLVSATGVLEPSNYVDVGAQVSGQLETIHVRVGQTVSQGDLLAEIDPTVYVAKVDATRAQLKNQRAQLDDRRAQLRLAEIQYQRQTNLYKEEATTRESLQTAEASLASAKAQLAMLEAQIEQTSSTLRAEEANLGYARIYAPMDGTVVSIEARQGQTLNATQQAPVLMRIADLATMRVRAQVSEADVGKLEPGMRVYFTTLGDAERKVYGELLYIEPTPEVTNNVVLYNALFDANNDDGKLLPNMTAQVFFIQSEALDVLRVPVSSVQRGRVQVLTQAGQVEWRDMVSGVSNRVHTEVVSGVKEGEKVVLISRDPRSGSNNTSNFRGMLR</sequence>
<keyword evidence="5" id="KW-1133">Transmembrane helix</keyword>
<dbReference type="GO" id="GO:1990281">
    <property type="term" value="C:efflux pump complex"/>
    <property type="evidence" value="ECO:0007669"/>
    <property type="project" value="TreeGrafter"/>
</dbReference>
<dbReference type="Gene3D" id="6.10.140.1990">
    <property type="match status" value="1"/>
</dbReference>
<dbReference type="EMBL" id="AP019537">
    <property type="protein sequence ID" value="BBJ04075.1"/>
    <property type="molecule type" value="Genomic_DNA"/>
</dbReference>
<keyword evidence="3 4" id="KW-0175">Coiled coil</keyword>
<dbReference type="InterPro" id="IPR058625">
    <property type="entry name" value="MdtA-like_BSH"/>
</dbReference>
<accession>A0A455WBK0</accession>
<dbReference type="Pfam" id="PF25944">
    <property type="entry name" value="Beta-barrel_RND"/>
    <property type="match status" value="1"/>
</dbReference>